<dbReference type="InterPro" id="IPR036259">
    <property type="entry name" value="MFS_trans_sf"/>
</dbReference>
<feature type="transmembrane region" description="Helical" evidence="7">
    <location>
        <begin position="246"/>
        <end position="265"/>
    </location>
</feature>
<proteinExistence type="inferred from homology"/>
<sequence>MKQKMLLLAYANLFLVFLGVGLVIPVLPLLKAEMQLSGTTMGLMVAIFAFAQLVVSPFAGRASDRWGRKPMIVLGLCLFSISEFLFGWAQSVSWFYVSRLIGGASAACIMPSVTAYVADLTTLRERSKAMGYVSAAISGGFIIGPGIGGLLAVFGTRVPFFAAGVVAFLGFVVTLVFLKEVPKDEQVERTMEEQAKGEQGILNVLFHPLFFGFFVVILISSFGLQAFESIYSIMASWNFGFTTTDISLIIMFSGSFALVAQLFFFHRIVEAIGEIRLIQWTFFISAIFIIVISLTKQHWLVILSTFVVFLAFDLFRPAVTSYLSHNAGDNQGVVNGLNSTFTSVGNILGPIVAGALFDVNPVSPYYIAGVILFVTGLVSLRLKRKPANN</sequence>
<dbReference type="Proteomes" id="UP000010296">
    <property type="component" value="Unassembled WGS sequence"/>
</dbReference>
<dbReference type="GO" id="GO:0022857">
    <property type="term" value="F:transmembrane transporter activity"/>
    <property type="evidence" value="ECO:0007669"/>
    <property type="project" value="InterPro"/>
</dbReference>
<evidence type="ECO:0000256" key="3">
    <source>
        <dbReference type="ARBA" id="ARBA00022448"/>
    </source>
</evidence>
<feature type="transmembrane region" description="Helical" evidence="7">
    <location>
        <begin position="130"/>
        <end position="154"/>
    </location>
</feature>
<reference evidence="9 10" key="1">
    <citation type="submission" date="2010-12" db="EMBL/GenBank/DDBJ databases">
        <authorList>
            <person name="Muzny D."/>
            <person name="Qin X."/>
            <person name="Deng J."/>
            <person name="Jiang H."/>
            <person name="Liu Y."/>
            <person name="Qu J."/>
            <person name="Song X.-Z."/>
            <person name="Zhang L."/>
            <person name="Thornton R."/>
            <person name="Coyle M."/>
            <person name="Francisco L."/>
            <person name="Jackson L."/>
            <person name="Javaid M."/>
            <person name="Korchina V."/>
            <person name="Kovar C."/>
            <person name="Mata R."/>
            <person name="Mathew T."/>
            <person name="Ngo R."/>
            <person name="Nguyen L."/>
            <person name="Nguyen N."/>
            <person name="Okwuonu G."/>
            <person name="Ongeri F."/>
            <person name="Pham C."/>
            <person name="Simmons D."/>
            <person name="Wilczek-Boney K."/>
            <person name="Hale W."/>
            <person name="Jakkamsetti A."/>
            <person name="Pham P."/>
            <person name="Ruth R."/>
            <person name="San Lucas F."/>
            <person name="Warren J."/>
            <person name="Zhang J."/>
            <person name="Zhao Z."/>
            <person name="Zhou C."/>
            <person name="Zhu D."/>
            <person name="Lee S."/>
            <person name="Bess C."/>
            <person name="Blankenburg K."/>
            <person name="Forbes L."/>
            <person name="Fu Q."/>
            <person name="Gubbala S."/>
            <person name="Hirani K."/>
            <person name="Jayaseelan J.C."/>
            <person name="Lara F."/>
            <person name="Munidasa M."/>
            <person name="Palculict T."/>
            <person name="Patil S."/>
            <person name="Pu L.-L."/>
            <person name="Saada N."/>
            <person name="Tang L."/>
            <person name="Weissenberger G."/>
            <person name="Zhu Y."/>
            <person name="Hemphill L."/>
            <person name="Shang Y."/>
            <person name="Youmans B."/>
            <person name="Ayvaz T."/>
            <person name="Ross M."/>
            <person name="Santibanez J."/>
            <person name="Aqrawi P."/>
            <person name="Gross S."/>
            <person name="Joshi V."/>
            <person name="Fowler G."/>
            <person name="Nazareth L."/>
            <person name="Reid J."/>
            <person name="Worley K."/>
            <person name="Petrosino J."/>
            <person name="Highlander S."/>
            <person name="Gibbs R."/>
        </authorList>
    </citation>
    <scope>NUCLEOTIDE SEQUENCE [LARGE SCALE GENOMIC DNA]</scope>
    <source>
        <strain evidence="10">DSM 15952 / CCUG 50447 / LMG 22039 / TP 1.5</strain>
    </source>
</reference>
<comment type="subcellular location">
    <subcellularLocation>
        <location evidence="1">Cell membrane</location>
        <topology evidence="1">Multi-pass membrane protein</topology>
    </subcellularLocation>
</comment>
<feature type="transmembrane region" description="Helical" evidence="7">
    <location>
        <begin position="363"/>
        <end position="382"/>
    </location>
</feature>
<gene>
    <name evidence="9" type="ORF">HMPREF9088_0701</name>
</gene>
<dbReference type="PATRIC" id="fig|888064.11.peg.1248"/>
<protein>
    <submittedName>
        <fullName evidence="9">Transporter, major facilitator family protein</fullName>
    </submittedName>
</protein>
<dbReference type="PANTHER" id="PTHR23504:SF115">
    <property type="entry name" value="MULTIDRUG RESISTANCE PROTEIN 2"/>
    <property type="match status" value="1"/>
</dbReference>
<keyword evidence="6 7" id="KW-0472">Membrane</keyword>
<feature type="transmembrane region" description="Helical" evidence="7">
    <location>
        <begin position="336"/>
        <end position="357"/>
    </location>
</feature>
<feature type="transmembrane region" description="Helical" evidence="7">
    <location>
        <begin position="200"/>
        <end position="226"/>
    </location>
</feature>
<keyword evidence="4 7" id="KW-0812">Transmembrane</keyword>
<dbReference type="PROSITE" id="PS00216">
    <property type="entry name" value="SUGAR_TRANSPORT_1"/>
    <property type="match status" value="1"/>
</dbReference>
<evidence type="ECO:0000256" key="5">
    <source>
        <dbReference type="ARBA" id="ARBA00022989"/>
    </source>
</evidence>
<organism evidence="9 10">
    <name type="scientific">Enterococcus italicus (strain DSM 15952 / CCUG 50447 / LMG 22039 / TP 1.5)</name>
    <dbReference type="NCBI Taxonomy" id="888064"/>
    <lineage>
        <taxon>Bacteria</taxon>
        <taxon>Bacillati</taxon>
        <taxon>Bacillota</taxon>
        <taxon>Bacilli</taxon>
        <taxon>Lactobacillales</taxon>
        <taxon>Enterococcaceae</taxon>
        <taxon>Enterococcus</taxon>
    </lineage>
</organism>
<feature type="transmembrane region" description="Helical" evidence="7">
    <location>
        <begin position="7"/>
        <end position="30"/>
    </location>
</feature>
<comment type="similarity">
    <text evidence="2">Belongs to the major facilitator superfamily. TCR/Tet family.</text>
</comment>
<keyword evidence="5 7" id="KW-1133">Transmembrane helix</keyword>
<evidence type="ECO:0000256" key="2">
    <source>
        <dbReference type="ARBA" id="ARBA00007520"/>
    </source>
</evidence>
<dbReference type="EMBL" id="AEPV01000026">
    <property type="protein sequence ID" value="EFU74400.1"/>
    <property type="molecule type" value="Genomic_DNA"/>
</dbReference>
<dbReference type="PANTHER" id="PTHR23504">
    <property type="entry name" value="MAJOR FACILITATOR SUPERFAMILY DOMAIN-CONTAINING PROTEIN 10"/>
    <property type="match status" value="1"/>
</dbReference>
<feature type="transmembrane region" description="Helical" evidence="7">
    <location>
        <begin position="95"/>
        <end position="118"/>
    </location>
</feature>
<dbReference type="CDD" id="cd17325">
    <property type="entry name" value="MFS_MdtG_SLC18_like"/>
    <property type="match status" value="1"/>
</dbReference>
<dbReference type="InterPro" id="IPR005829">
    <property type="entry name" value="Sugar_transporter_CS"/>
</dbReference>
<dbReference type="eggNOG" id="COG2814">
    <property type="taxonomic scope" value="Bacteria"/>
</dbReference>
<feature type="transmembrane region" description="Helical" evidence="7">
    <location>
        <begin position="36"/>
        <end position="59"/>
    </location>
</feature>
<evidence type="ECO:0000313" key="9">
    <source>
        <dbReference type="EMBL" id="EFU74400.1"/>
    </source>
</evidence>
<dbReference type="InterPro" id="IPR001958">
    <property type="entry name" value="Tet-R_TetA/multi-R_MdtG-like"/>
</dbReference>
<evidence type="ECO:0000256" key="6">
    <source>
        <dbReference type="ARBA" id="ARBA00023136"/>
    </source>
</evidence>
<feature type="domain" description="Major facilitator superfamily (MFS) profile" evidence="8">
    <location>
        <begin position="5"/>
        <end position="387"/>
    </location>
</feature>
<dbReference type="PRINTS" id="PR01035">
    <property type="entry name" value="TCRTETA"/>
</dbReference>
<feature type="transmembrane region" description="Helical" evidence="7">
    <location>
        <begin position="160"/>
        <end position="179"/>
    </location>
</feature>
<dbReference type="Gene3D" id="1.20.1250.20">
    <property type="entry name" value="MFS general substrate transporter like domains"/>
    <property type="match status" value="1"/>
</dbReference>
<name>E6LEB1_ENTI1</name>
<keyword evidence="3" id="KW-0813">Transport</keyword>
<evidence type="ECO:0000313" key="10">
    <source>
        <dbReference type="Proteomes" id="UP000010296"/>
    </source>
</evidence>
<dbReference type="AlphaFoldDB" id="E6LEB1"/>
<evidence type="ECO:0000256" key="7">
    <source>
        <dbReference type="SAM" id="Phobius"/>
    </source>
</evidence>
<feature type="transmembrane region" description="Helical" evidence="7">
    <location>
        <begin position="277"/>
        <end position="293"/>
    </location>
</feature>
<dbReference type="PROSITE" id="PS50850">
    <property type="entry name" value="MFS"/>
    <property type="match status" value="1"/>
</dbReference>
<dbReference type="Pfam" id="PF07690">
    <property type="entry name" value="MFS_1"/>
    <property type="match status" value="1"/>
</dbReference>
<comment type="caution">
    <text evidence="9">The sequence shown here is derived from an EMBL/GenBank/DDBJ whole genome shotgun (WGS) entry which is preliminary data.</text>
</comment>
<accession>E6LEB1</accession>
<feature type="transmembrane region" description="Helical" evidence="7">
    <location>
        <begin position="71"/>
        <end position="89"/>
    </location>
</feature>
<dbReference type="SUPFAM" id="SSF103473">
    <property type="entry name" value="MFS general substrate transporter"/>
    <property type="match status" value="1"/>
</dbReference>
<dbReference type="InterPro" id="IPR011701">
    <property type="entry name" value="MFS"/>
</dbReference>
<feature type="transmembrane region" description="Helical" evidence="7">
    <location>
        <begin position="299"/>
        <end position="315"/>
    </location>
</feature>
<dbReference type="HOGENOM" id="CLU_001265_10_11_9"/>
<dbReference type="GO" id="GO:0005886">
    <property type="term" value="C:plasma membrane"/>
    <property type="evidence" value="ECO:0007669"/>
    <property type="project" value="UniProtKB-SubCell"/>
</dbReference>
<evidence type="ECO:0000256" key="4">
    <source>
        <dbReference type="ARBA" id="ARBA00022692"/>
    </source>
</evidence>
<evidence type="ECO:0000256" key="1">
    <source>
        <dbReference type="ARBA" id="ARBA00004651"/>
    </source>
</evidence>
<evidence type="ECO:0000259" key="8">
    <source>
        <dbReference type="PROSITE" id="PS50850"/>
    </source>
</evidence>
<keyword evidence="10" id="KW-1185">Reference proteome</keyword>
<dbReference type="InterPro" id="IPR020846">
    <property type="entry name" value="MFS_dom"/>
</dbReference>